<dbReference type="InterPro" id="IPR050541">
    <property type="entry name" value="LRR_TM_domain-containing"/>
</dbReference>
<feature type="signal peptide" evidence="10">
    <location>
        <begin position="1"/>
        <end position="19"/>
    </location>
</feature>
<dbReference type="InterPro" id="IPR001611">
    <property type="entry name" value="Leu-rich_rpt"/>
</dbReference>
<protein>
    <recommendedName>
        <fullName evidence="11">Ig-like domain-containing protein</fullName>
    </recommendedName>
</protein>
<evidence type="ECO:0000259" key="11">
    <source>
        <dbReference type="PROSITE" id="PS50835"/>
    </source>
</evidence>
<dbReference type="SMART" id="SM00369">
    <property type="entry name" value="LRR_TYP"/>
    <property type="match status" value="5"/>
</dbReference>
<feature type="domain" description="Ig-like" evidence="11">
    <location>
        <begin position="287"/>
        <end position="381"/>
    </location>
</feature>
<dbReference type="InterPro" id="IPR007110">
    <property type="entry name" value="Ig-like_dom"/>
</dbReference>
<accession>A0AAN8IZW3</accession>
<evidence type="ECO:0000256" key="7">
    <source>
        <dbReference type="ARBA" id="ARBA00023136"/>
    </source>
</evidence>
<feature type="transmembrane region" description="Helical" evidence="9">
    <location>
        <begin position="396"/>
        <end position="418"/>
    </location>
</feature>
<dbReference type="GO" id="GO:0005886">
    <property type="term" value="C:plasma membrane"/>
    <property type="evidence" value="ECO:0007669"/>
    <property type="project" value="TreeGrafter"/>
</dbReference>
<feature type="chain" id="PRO_5042953130" description="Ig-like domain-containing protein" evidence="10">
    <location>
        <begin position="20"/>
        <end position="433"/>
    </location>
</feature>
<evidence type="ECO:0000313" key="13">
    <source>
        <dbReference type="Proteomes" id="UP001347796"/>
    </source>
</evidence>
<dbReference type="SUPFAM" id="SSF48726">
    <property type="entry name" value="Immunoglobulin"/>
    <property type="match status" value="1"/>
</dbReference>
<organism evidence="12 13">
    <name type="scientific">Patella caerulea</name>
    <name type="common">Rayed Mediterranean limpet</name>
    <dbReference type="NCBI Taxonomy" id="87958"/>
    <lineage>
        <taxon>Eukaryota</taxon>
        <taxon>Metazoa</taxon>
        <taxon>Spiralia</taxon>
        <taxon>Lophotrochozoa</taxon>
        <taxon>Mollusca</taxon>
        <taxon>Gastropoda</taxon>
        <taxon>Patellogastropoda</taxon>
        <taxon>Patelloidea</taxon>
        <taxon>Patellidae</taxon>
        <taxon>Patella</taxon>
    </lineage>
</organism>
<evidence type="ECO:0000256" key="3">
    <source>
        <dbReference type="ARBA" id="ARBA00022692"/>
    </source>
</evidence>
<dbReference type="InterPro" id="IPR003599">
    <property type="entry name" value="Ig_sub"/>
</dbReference>
<name>A0AAN8IZW3_PATCE</name>
<dbReference type="SUPFAM" id="SSF52058">
    <property type="entry name" value="L domain-like"/>
    <property type="match status" value="1"/>
</dbReference>
<dbReference type="InterPro" id="IPR013783">
    <property type="entry name" value="Ig-like_fold"/>
</dbReference>
<evidence type="ECO:0000256" key="4">
    <source>
        <dbReference type="ARBA" id="ARBA00022729"/>
    </source>
</evidence>
<reference evidence="12 13" key="1">
    <citation type="submission" date="2024-01" db="EMBL/GenBank/DDBJ databases">
        <title>The genome of the rayed Mediterranean limpet Patella caerulea (Linnaeus, 1758).</title>
        <authorList>
            <person name="Anh-Thu Weber A."/>
            <person name="Halstead-Nussloch G."/>
        </authorList>
    </citation>
    <scope>NUCLEOTIDE SEQUENCE [LARGE SCALE GENOMIC DNA]</scope>
    <source>
        <strain evidence="12">AATW-2023a</strain>
        <tissue evidence="12">Whole specimen</tissue>
    </source>
</reference>
<dbReference type="Proteomes" id="UP001347796">
    <property type="component" value="Unassembled WGS sequence"/>
</dbReference>
<evidence type="ECO:0000256" key="10">
    <source>
        <dbReference type="SAM" id="SignalP"/>
    </source>
</evidence>
<evidence type="ECO:0000256" key="9">
    <source>
        <dbReference type="SAM" id="Phobius"/>
    </source>
</evidence>
<keyword evidence="5" id="KW-0677">Repeat</keyword>
<evidence type="ECO:0000256" key="2">
    <source>
        <dbReference type="ARBA" id="ARBA00022614"/>
    </source>
</evidence>
<keyword evidence="13" id="KW-1185">Reference proteome</keyword>
<keyword evidence="6 9" id="KW-1133">Transmembrane helix</keyword>
<evidence type="ECO:0000313" key="12">
    <source>
        <dbReference type="EMBL" id="KAK6168544.1"/>
    </source>
</evidence>
<dbReference type="Pfam" id="PF13855">
    <property type="entry name" value="LRR_8"/>
    <property type="match status" value="2"/>
</dbReference>
<dbReference type="SMART" id="SM00409">
    <property type="entry name" value="IG"/>
    <property type="match status" value="1"/>
</dbReference>
<dbReference type="Gene3D" id="2.60.40.10">
    <property type="entry name" value="Immunoglobulins"/>
    <property type="match status" value="1"/>
</dbReference>
<dbReference type="InterPro" id="IPR013098">
    <property type="entry name" value="Ig_I-set"/>
</dbReference>
<evidence type="ECO:0000256" key="8">
    <source>
        <dbReference type="ARBA" id="ARBA00023157"/>
    </source>
</evidence>
<dbReference type="InterPro" id="IPR003591">
    <property type="entry name" value="Leu-rich_rpt_typical-subtyp"/>
</dbReference>
<dbReference type="EMBL" id="JAZGQO010000016">
    <property type="protein sequence ID" value="KAK6168544.1"/>
    <property type="molecule type" value="Genomic_DNA"/>
</dbReference>
<dbReference type="Gene3D" id="3.80.10.10">
    <property type="entry name" value="Ribonuclease Inhibitor"/>
    <property type="match status" value="2"/>
</dbReference>
<comment type="subcellular location">
    <subcellularLocation>
        <location evidence="1">Membrane</location>
        <topology evidence="1">Single-pass membrane protein</topology>
    </subcellularLocation>
</comment>
<dbReference type="InterPro" id="IPR032675">
    <property type="entry name" value="LRR_dom_sf"/>
</dbReference>
<evidence type="ECO:0000256" key="6">
    <source>
        <dbReference type="ARBA" id="ARBA00022989"/>
    </source>
</evidence>
<dbReference type="Pfam" id="PF07679">
    <property type="entry name" value="I-set"/>
    <property type="match status" value="1"/>
</dbReference>
<keyword evidence="2" id="KW-0433">Leucine-rich repeat</keyword>
<dbReference type="InterPro" id="IPR036179">
    <property type="entry name" value="Ig-like_dom_sf"/>
</dbReference>
<dbReference type="SMART" id="SM00365">
    <property type="entry name" value="LRR_SD22"/>
    <property type="match status" value="3"/>
</dbReference>
<evidence type="ECO:0000256" key="5">
    <source>
        <dbReference type="ARBA" id="ARBA00022737"/>
    </source>
</evidence>
<keyword evidence="4 10" id="KW-0732">Signal</keyword>
<gene>
    <name evidence="12" type="ORF">SNE40_021056</name>
</gene>
<comment type="caution">
    <text evidence="12">The sequence shown here is derived from an EMBL/GenBank/DDBJ whole genome shotgun (WGS) entry which is preliminary data.</text>
</comment>
<dbReference type="PANTHER" id="PTHR24369">
    <property type="entry name" value="ANTIGEN BSP, PUTATIVE-RELATED"/>
    <property type="match status" value="1"/>
</dbReference>
<proteinExistence type="predicted"/>
<keyword evidence="3 9" id="KW-0812">Transmembrane</keyword>
<keyword evidence="8" id="KW-1015">Disulfide bond</keyword>
<dbReference type="PROSITE" id="PS50835">
    <property type="entry name" value="IG_LIKE"/>
    <property type="match status" value="1"/>
</dbReference>
<evidence type="ECO:0000256" key="1">
    <source>
        <dbReference type="ARBA" id="ARBA00004167"/>
    </source>
</evidence>
<dbReference type="AlphaFoldDB" id="A0AAN8IZW3"/>
<keyword evidence="7 9" id="KW-0472">Membrane</keyword>
<sequence>MWAKKSFIFAMVHVCLVVADYEDYCLTKDNRVICDQDSMTEIPKGIPKTSKSLVIMGKPGAQFNIPRLRRSNFEGLSDLEEIFITFAQVTTVDADTFQGLKQLKRVDLSFNKITTIYQQLFSGLDDLEDINLSGNEYCELQPGAVAKLPSLRNLYLAGMNLRNLYVSSFIGLDSLLHLDVAGNDIRKLEKGIFDPLKNLVSLDISSNRIKGLDGDMETSLSKLQSLNMGNNPWQCNCDMKWIKKLPSKFIYDTESYSADRVVVCKGPDNLMYKNLVDVPDNQLACTPASIKDCKKLDVEEGQPGDISCTIDGDPFPDVTWTPPAGGSVLHSDDLEDNTDYSVSDNGTLTIKSVKMDQNGAWTIDVRNVLNKDSTTVTVNVTQKATPEAEAKSDNGVLIGACAGGGVALLCLIIIIAVCCKNKKNKVGKVGETP</sequence>
<dbReference type="PANTHER" id="PTHR24369:SF210">
    <property type="entry name" value="CHAOPTIN-RELATED"/>
    <property type="match status" value="1"/>
</dbReference>